<keyword evidence="2" id="KW-0812">Transmembrane</keyword>
<accession>A0A7D9D128</accession>
<organism evidence="3">
    <name type="scientific">uncultured Woeseiaceae bacterium</name>
    <dbReference type="NCBI Taxonomy" id="1983305"/>
    <lineage>
        <taxon>Bacteria</taxon>
        <taxon>Pseudomonadati</taxon>
        <taxon>Pseudomonadota</taxon>
        <taxon>Gammaproteobacteria</taxon>
        <taxon>Woeseiales</taxon>
        <taxon>Woeseiaceae</taxon>
        <taxon>environmental samples</taxon>
    </lineage>
</organism>
<gene>
    <name evidence="3" type="ORF">JTBB02_V1_40019</name>
</gene>
<keyword evidence="2" id="KW-0472">Membrane</keyword>
<dbReference type="AlphaFoldDB" id="A0A7D9D128"/>
<feature type="compositionally biased region" description="Basic and acidic residues" evidence="1">
    <location>
        <begin position="162"/>
        <end position="175"/>
    </location>
</feature>
<feature type="compositionally biased region" description="Low complexity" evidence="1">
    <location>
        <begin position="284"/>
        <end position="298"/>
    </location>
</feature>
<dbReference type="EMBL" id="LR633966">
    <property type="protein sequence ID" value="VUX54939.1"/>
    <property type="molecule type" value="Genomic_DNA"/>
</dbReference>
<proteinExistence type="predicted"/>
<evidence type="ECO:0000256" key="2">
    <source>
        <dbReference type="SAM" id="Phobius"/>
    </source>
</evidence>
<feature type="region of interest" description="Disordered" evidence="1">
    <location>
        <begin position="152"/>
        <end position="175"/>
    </location>
</feature>
<sequence length="304" mass="33810">MKRIQMIVFYPTLAFSQIVQGQVEDQVTPLRDATTAFISTTHFGIDQVILAIAIIILLGMLFRLLFLHMPKIEQTAYLGRIFQESLVDLEYKRLAAKHTEQRDQGEYEREVVGDDKWLEAQQKEQNLDHEKLAELAARSSFGTSSFGGISGGFGDPWEEERQEAKEERTKRREAEMRERKIEGRFNDSVTTEARKRYRDDLDKVREQAKTSAKETVGNLDFATLRGQGPAFILQFTAIVVIISTAMILGVLGVLGGDHIGTLLAAIAGYVLGQVTQRGGSQAVTPSPATQPTPDQAAPKNDSPT</sequence>
<evidence type="ECO:0000256" key="1">
    <source>
        <dbReference type="SAM" id="MobiDB-lite"/>
    </source>
</evidence>
<feature type="transmembrane region" description="Helical" evidence="2">
    <location>
        <begin position="231"/>
        <end position="254"/>
    </location>
</feature>
<feature type="region of interest" description="Disordered" evidence="1">
    <location>
        <begin position="279"/>
        <end position="304"/>
    </location>
</feature>
<reference evidence="3" key="1">
    <citation type="submission" date="2019-07" db="EMBL/GenBank/DDBJ databases">
        <authorList>
            <person name="Weber M."/>
            <person name="Kostadinov I."/>
            <person name="Kostadinov D I."/>
        </authorList>
    </citation>
    <scope>NUCLEOTIDE SEQUENCE</scope>
    <source>
        <strain evidence="3">Gfbio:sag-sample-b02:053724c1-46a9-4a36-b237-ea2bf867836b</strain>
    </source>
</reference>
<keyword evidence="2" id="KW-1133">Transmembrane helix</keyword>
<evidence type="ECO:0000313" key="3">
    <source>
        <dbReference type="EMBL" id="VUX54939.1"/>
    </source>
</evidence>
<name>A0A7D9D128_9GAMM</name>
<protein>
    <submittedName>
        <fullName evidence="3">Uncharacterized protein</fullName>
    </submittedName>
</protein>
<feature type="transmembrane region" description="Helical" evidence="2">
    <location>
        <begin position="45"/>
        <end position="66"/>
    </location>
</feature>